<dbReference type="Proteomes" id="UP000637980">
    <property type="component" value="Unassembled WGS sequence"/>
</dbReference>
<dbReference type="SUPFAM" id="SSF52540">
    <property type="entry name" value="P-loop containing nucleoside triphosphate hydrolases"/>
    <property type="match status" value="1"/>
</dbReference>
<evidence type="ECO:0000313" key="3">
    <source>
        <dbReference type="Proteomes" id="UP000637980"/>
    </source>
</evidence>
<dbReference type="InterPro" id="IPR038727">
    <property type="entry name" value="NadR/Ttd14_AAA_dom"/>
</dbReference>
<dbReference type="Pfam" id="PF13521">
    <property type="entry name" value="AAA_28"/>
    <property type="match status" value="1"/>
</dbReference>
<evidence type="ECO:0000259" key="1">
    <source>
        <dbReference type="Pfam" id="PF13521"/>
    </source>
</evidence>
<reference evidence="3" key="1">
    <citation type="journal article" date="2019" name="Int. J. Syst. Evol. Microbiol.">
        <title>The Global Catalogue of Microorganisms (GCM) 10K type strain sequencing project: providing services to taxonomists for standard genome sequencing and annotation.</title>
        <authorList>
            <consortium name="The Broad Institute Genomics Platform"/>
            <consortium name="The Broad Institute Genome Sequencing Center for Infectious Disease"/>
            <person name="Wu L."/>
            <person name="Ma J."/>
        </authorList>
    </citation>
    <scope>NUCLEOTIDE SEQUENCE [LARGE SCALE GENOMIC DNA]</scope>
    <source>
        <strain evidence="3">KCTC 12861</strain>
    </source>
</reference>
<accession>A0ABQ3EB04</accession>
<feature type="domain" description="NadR/Ttd14 AAA" evidence="1">
    <location>
        <begin position="2"/>
        <end position="152"/>
    </location>
</feature>
<protein>
    <recommendedName>
        <fullName evidence="1">NadR/Ttd14 AAA domain-containing protein</fullName>
    </recommendedName>
</protein>
<dbReference type="EMBL" id="BMXE01000003">
    <property type="protein sequence ID" value="GHB31809.1"/>
    <property type="molecule type" value="Genomic_DNA"/>
</dbReference>
<dbReference type="Gene3D" id="3.40.50.300">
    <property type="entry name" value="P-loop containing nucleotide triphosphate hydrolases"/>
    <property type="match status" value="1"/>
</dbReference>
<dbReference type="InterPro" id="IPR027417">
    <property type="entry name" value="P-loop_NTPase"/>
</dbReference>
<gene>
    <name evidence="2" type="ORF">GCM10007094_20660</name>
</gene>
<organism evidence="2 3">
    <name type="scientific">Pseudovibrio japonicus</name>
    <dbReference type="NCBI Taxonomy" id="366534"/>
    <lineage>
        <taxon>Bacteria</taxon>
        <taxon>Pseudomonadati</taxon>
        <taxon>Pseudomonadota</taxon>
        <taxon>Alphaproteobacteria</taxon>
        <taxon>Hyphomicrobiales</taxon>
        <taxon>Stappiaceae</taxon>
        <taxon>Pseudovibrio</taxon>
    </lineage>
</organism>
<name>A0ABQ3EB04_9HYPH</name>
<proteinExistence type="predicted"/>
<sequence length="166" mass="18943">MLRHLKGLGFECREEVGRQLVREQRAIGGAALPDKDCAAFRDLLFDRSIDAFDQEPVRAGVPVFYDRSFLEALAYSEIIGVPVPKRMVVAAMQRRFAPLVFVCAPWREIFECDAERHHDFDFACRDYAANVSVYRAYGYTLVEVPQMCVEDRVQFVIQQIEKAGGC</sequence>
<keyword evidence="3" id="KW-1185">Reference proteome</keyword>
<evidence type="ECO:0000313" key="2">
    <source>
        <dbReference type="EMBL" id="GHB31809.1"/>
    </source>
</evidence>
<comment type="caution">
    <text evidence="2">The sequence shown here is derived from an EMBL/GenBank/DDBJ whole genome shotgun (WGS) entry which is preliminary data.</text>
</comment>